<evidence type="ECO:0000313" key="2">
    <source>
        <dbReference type="Proteomes" id="UP000399805"/>
    </source>
</evidence>
<dbReference type="InterPro" id="IPR026337">
    <property type="entry name" value="AKG_HExxH"/>
</dbReference>
<evidence type="ECO:0008006" key="3">
    <source>
        <dbReference type="Google" id="ProtNLM"/>
    </source>
</evidence>
<dbReference type="AlphaFoldDB" id="A0A6I8LHG7"/>
<accession>A0A6I8LHG7</accession>
<evidence type="ECO:0000313" key="1">
    <source>
        <dbReference type="EMBL" id="VVJ15748.1"/>
    </source>
</evidence>
<name>A0A6I8LHG7_9PSEU</name>
<reference evidence="1 2" key="1">
    <citation type="submission" date="2019-09" db="EMBL/GenBank/DDBJ databases">
        <authorList>
            <person name="Leyn A S."/>
        </authorList>
    </citation>
    <scope>NUCLEOTIDE SEQUENCE [LARGE SCALE GENOMIC DNA]</scope>
    <source>
        <strain evidence="1">AA231_1</strain>
    </source>
</reference>
<organism evidence="1 2">
    <name type="scientific">Amycolatopsis camponoti</name>
    <dbReference type="NCBI Taxonomy" id="2606593"/>
    <lineage>
        <taxon>Bacteria</taxon>
        <taxon>Bacillati</taxon>
        <taxon>Actinomycetota</taxon>
        <taxon>Actinomycetes</taxon>
        <taxon>Pseudonocardiales</taxon>
        <taxon>Pseudonocardiaceae</taxon>
        <taxon>Amycolatopsis</taxon>
    </lineage>
</organism>
<keyword evidence="2" id="KW-1185">Reference proteome</keyword>
<sequence length="598" mass="65455">MVHTKNHVTSVPDLHSVSWDTFDKLATGADGTTTWSVLRSADRSRRLLLLSGLVNLAKADESVAGPLISVETAWDLLVRAEETEPEALERVIAHPYTGSWAGYTTRLIEQGLTGECPLWVHYGYLHTLAAAAAIHAGLQFTIRVPVWNGTVVLPTLGAARLDEGDGFTTAEVHGAAGSFTITGDRSQAAPGTAAWNPLREFRFETGGRVLALRLDDLDPHRGLYHPIPPDRLTEAEAANWRDLLDEAWRLIVEHLPEYAEILPAGLISIVPNPAVPFRLPSASTGEAFGSAVIAEPEAEEPATLAAALVHEFQHIRLGGLLQLARLHDDDRTERLYAPWREDPRPLSGLVHGVYAFFGVSAFWRALSRAHPEDRLAAFEFAHWRAQTWQTLESIRNDAALTDAGRRFLDELATVLGPWQNEPGAPEAVHWAEKLAADHYAGWRLRHIRPEPELIADFARAWLEGEPCPRVIPGGRLDTVSDGEWANARADLIRVRFGRDGERRLSQVWSQVPGALDGDHQWIAGSDDVARTAYRAVLDQDPEHAAALIGLGLSLPAGPATHALLGVPELVRAVHRVLRDAGKSPAFDELAGWIGEAQA</sequence>
<proteinExistence type="predicted"/>
<dbReference type="NCBIfam" id="TIGR04267">
    <property type="entry name" value="mod_HExxH"/>
    <property type="match status" value="1"/>
</dbReference>
<protein>
    <recommendedName>
        <fullName evidence="3">HEXXH motif domain-containing protein</fullName>
    </recommendedName>
</protein>
<dbReference type="Proteomes" id="UP000399805">
    <property type="component" value="Unassembled WGS sequence"/>
</dbReference>
<gene>
    <name evidence="1" type="ORF">AA23TX_00769</name>
</gene>
<dbReference type="EMBL" id="CABVGP010000001">
    <property type="protein sequence ID" value="VVJ15748.1"/>
    <property type="molecule type" value="Genomic_DNA"/>
</dbReference>
<dbReference type="RefSeq" id="WP_230862331.1">
    <property type="nucleotide sequence ID" value="NZ_CABVGP010000001.1"/>
</dbReference>